<sequence length="299" mass="34677">MDDIMDSAATKPWKPVNSPIKWVGGKYKARDLIVNVIPPHHCYVEVFAGAAWVLFRKPPSRVEVYNDIDQDVVNFFRIVKEQPEEFVKSFDLELVSRAEFDRLKNIAPETLDPVARAHRFYYLIMAGWGGELDYPRFQTSISDGGGGNRLVGALKTLRSRIEPIHDRLKTVLIENLDWRQLVDRYDDSRTVMYLDPPYPDNNCNYQHNMRRIEEHKELADWMRTAKSKLILTCYNKPEIRALYSDFHIMEINFAAGMISKGGERLNKELIVANFKLGKELELKCTRQGKKKLDTSASFF</sequence>
<dbReference type="RefSeq" id="WP_226987024.1">
    <property type="nucleotide sequence ID" value="NZ_CP007174.1"/>
</dbReference>
<evidence type="ECO:0000256" key="5">
    <source>
        <dbReference type="ARBA" id="ARBA00022691"/>
    </source>
</evidence>
<dbReference type="PANTHER" id="PTHR30481">
    <property type="entry name" value="DNA ADENINE METHYLASE"/>
    <property type="match status" value="1"/>
</dbReference>
<dbReference type="InterPro" id="IPR012327">
    <property type="entry name" value="MeTrfase_D12"/>
</dbReference>
<dbReference type="InterPro" id="IPR023095">
    <property type="entry name" value="Ade_MeTrfase_dom_2"/>
</dbReference>
<keyword evidence="5" id="KW-0949">S-adenosyl-L-methionine</keyword>
<dbReference type="GO" id="GO:0043565">
    <property type="term" value="F:sequence-specific DNA binding"/>
    <property type="evidence" value="ECO:0007669"/>
    <property type="project" value="TreeGrafter"/>
</dbReference>
<evidence type="ECO:0000256" key="3">
    <source>
        <dbReference type="ARBA" id="ARBA00022603"/>
    </source>
</evidence>
<dbReference type="GO" id="GO:0009307">
    <property type="term" value="P:DNA restriction-modification system"/>
    <property type="evidence" value="ECO:0007669"/>
    <property type="project" value="InterPro"/>
</dbReference>
<dbReference type="EC" id="2.1.1.72" evidence="2"/>
<dbReference type="Gene3D" id="1.10.1020.10">
    <property type="entry name" value="Adenine-specific Methyltransferase, Domain 2"/>
    <property type="match status" value="1"/>
</dbReference>
<dbReference type="REBASE" id="90013">
    <property type="entry name" value="M.NevSR1ORF2974P"/>
</dbReference>
<dbReference type="GO" id="GO:0006298">
    <property type="term" value="P:mismatch repair"/>
    <property type="evidence" value="ECO:0007669"/>
    <property type="project" value="TreeGrafter"/>
</dbReference>
<dbReference type="GO" id="GO:1904047">
    <property type="term" value="F:S-adenosyl-L-methionine binding"/>
    <property type="evidence" value="ECO:0007669"/>
    <property type="project" value="TreeGrafter"/>
</dbReference>
<proteinExistence type="inferred from homology"/>
<dbReference type="InterPro" id="IPR029063">
    <property type="entry name" value="SAM-dependent_MTases_sf"/>
</dbReference>
<accession>A0A075N0K0</accession>
<dbReference type="Pfam" id="PF02086">
    <property type="entry name" value="MethyltransfD12"/>
    <property type="match status" value="1"/>
</dbReference>
<organism evidence="7 8">
    <name type="scientific">Candidatus Nitrososphaera evergladensis SR1</name>
    <dbReference type="NCBI Taxonomy" id="1459636"/>
    <lineage>
        <taxon>Archaea</taxon>
        <taxon>Nitrososphaerota</taxon>
        <taxon>Nitrososphaeria</taxon>
        <taxon>Nitrososphaerales</taxon>
        <taxon>Nitrososphaeraceae</taxon>
        <taxon>Nitrososphaera</taxon>
    </lineage>
</organism>
<dbReference type="KEGG" id="nev:NTE_02974"/>
<dbReference type="PRINTS" id="PR00505">
    <property type="entry name" value="D12N6MTFRASE"/>
</dbReference>
<keyword evidence="4 7" id="KW-0808">Transferase</keyword>
<dbReference type="eggNOG" id="arCOG03416">
    <property type="taxonomic scope" value="Archaea"/>
</dbReference>
<evidence type="ECO:0000256" key="6">
    <source>
        <dbReference type="ARBA" id="ARBA00047942"/>
    </source>
</evidence>
<dbReference type="Gene3D" id="3.40.50.150">
    <property type="entry name" value="Vaccinia Virus protein VP39"/>
    <property type="match status" value="1"/>
</dbReference>
<evidence type="ECO:0000256" key="1">
    <source>
        <dbReference type="ARBA" id="ARBA00006594"/>
    </source>
</evidence>
<dbReference type="Proteomes" id="UP000028194">
    <property type="component" value="Chromosome"/>
</dbReference>
<dbReference type="PIRSF" id="PIRSF000398">
    <property type="entry name" value="M_m6A_EcoRV"/>
    <property type="match status" value="1"/>
</dbReference>
<dbReference type="EMBL" id="CP007174">
    <property type="protein sequence ID" value="AIF85009.1"/>
    <property type="molecule type" value="Genomic_DNA"/>
</dbReference>
<evidence type="ECO:0000313" key="7">
    <source>
        <dbReference type="EMBL" id="AIF85009.1"/>
    </source>
</evidence>
<dbReference type="GO" id="GO:0032259">
    <property type="term" value="P:methylation"/>
    <property type="evidence" value="ECO:0007669"/>
    <property type="project" value="UniProtKB-KW"/>
</dbReference>
<comment type="similarity">
    <text evidence="1">Belongs to the N(4)/N(6)-methyltransferase family.</text>
</comment>
<reference evidence="7 8" key="1">
    <citation type="journal article" date="2014" name="PLoS ONE">
        <title>Genome Sequence of Candidatus Nitrososphaera evergladensis from Group I.1b Enriched from Everglades Soil Reveals Novel Genomic Features of the Ammonia-Oxidizing Archaea.</title>
        <authorList>
            <person name="Zhalnina K.V."/>
            <person name="Dias R."/>
            <person name="Leonard M.T."/>
            <person name="Dorr de Quadros P."/>
            <person name="Camargo F.A."/>
            <person name="Drew J.C."/>
            <person name="Farmerie W.G."/>
            <person name="Daroub S.H."/>
            <person name="Triplett E.W."/>
        </authorList>
    </citation>
    <scope>NUCLEOTIDE SEQUENCE [LARGE SCALE GENOMIC DNA]</scope>
    <source>
        <strain evidence="7 8">SR1</strain>
    </source>
</reference>
<name>A0A075N0K0_9ARCH</name>
<dbReference type="PANTHER" id="PTHR30481:SF4">
    <property type="entry name" value="SITE-SPECIFIC DNA-METHYLTRANSFERASE (ADENINE-SPECIFIC)"/>
    <property type="match status" value="1"/>
</dbReference>
<keyword evidence="8" id="KW-1185">Reference proteome</keyword>
<comment type="catalytic activity">
    <reaction evidence="6">
        <text>a 2'-deoxyadenosine in DNA + S-adenosyl-L-methionine = an N(6)-methyl-2'-deoxyadenosine in DNA + S-adenosyl-L-homocysteine + H(+)</text>
        <dbReference type="Rhea" id="RHEA:15197"/>
        <dbReference type="Rhea" id="RHEA-COMP:12418"/>
        <dbReference type="Rhea" id="RHEA-COMP:12419"/>
        <dbReference type="ChEBI" id="CHEBI:15378"/>
        <dbReference type="ChEBI" id="CHEBI:57856"/>
        <dbReference type="ChEBI" id="CHEBI:59789"/>
        <dbReference type="ChEBI" id="CHEBI:90615"/>
        <dbReference type="ChEBI" id="CHEBI:90616"/>
        <dbReference type="EC" id="2.1.1.72"/>
    </reaction>
</comment>
<keyword evidence="3 7" id="KW-0489">Methyltransferase</keyword>
<dbReference type="GeneID" id="41598645"/>
<evidence type="ECO:0000256" key="2">
    <source>
        <dbReference type="ARBA" id="ARBA00011900"/>
    </source>
</evidence>
<dbReference type="HOGENOM" id="CLU_063430_1_0_2"/>
<dbReference type="STRING" id="1459636.NTE_02974"/>
<dbReference type="SUPFAM" id="SSF53335">
    <property type="entry name" value="S-adenosyl-L-methionine-dependent methyltransferases"/>
    <property type="match status" value="1"/>
</dbReference>
<dbReference type="InterPro" id="IPR012263">
    <property type="entry name" value="M_m6A_EcoRV"/>
</dbReference>
<evidence type="ECO:0000313" key="8">
    <source>
        <dbReference type="Proteomes" id="UP000028194"/>
    </source>
</evidence>
<evidence type="ECO:0000256" key="4">
    <source>
        <dbReference type="ARBA" id="ARBA00022679"/>
    </source>
</evidence>
<gene>
    <name evidence="7" type="ORF">NTE_02974</name>
</gene>
<dbReference type="AlphaFoldDB" id="A0A075N0K0"/>
<protein>
    <recommendedName>
        <fullName evidence="2">site-specific DNA-methyltransferase (adenine-specific)</fullName>
        <ecNumber evidence="2">2.1.1.72</ecNumber>
    </recommendedName>
</protein>
<dbReference type="GO" id="GO:0009007">
    <property type="term" value="F:site-specific DNA-methyltransferase (adenine-specific) activity"/>
    <property type="evidence" value="ECO:0007669"/>
    <property type="project" value="UniProtKB-EC"/>
</dbReference>